<accession>A0A5B7FTM2</accession>
<protein>
    <submittedName>
        <fullName evidence="2">Uncharacterized protein</fullName>
    </submittedName>
</protein>
<evidence type="ECO:0000256" key="1">
    <source>
        <dbReference type="SAM" id="Phobius"/>
    </source>
</evidence>
<sequence>MSVLRVVGLEVTVVLVYIFTRQSACPFLSIGIISVFLPIDIQRANMSILSRCIPRHAKTCLLYGTGRNGFKYDVLSDV</sequence>
<keyword evidence="3" id="KW-1185">Reference proteome</keyword>
<name>A0A5B7FTM2_PORTR</name>
<dbReference type="EMBL" id="VSRR010009747">
    <property type="protein sequence ID" value="MPC50801.1"/>
    <property type="molecule type" value="Genomic_DNA"/>
</dbReference>
<comment type="caution">
    <text evidence="2">The sequence shown here is derived from an EMBL/GenBank/DDBJ whole genome shotgun (WGS) entry which is preliminary data.</text>
</comment>
<gene>
    <name evidence="2" type="ORF">E2C01_044635</name>
</gene>
<feature type="transmembrane region" description="Helical" evidence="1">
    <location>
        <begin position="12"/>
        <end position="37"/>
    </location>
</feature>
<dbReference type="Proteomes" id="UP000324222">
    <property type="component" value="Unassembled WGS sequence"/>
</dbReference>
<keyword evidence="1" id="KW-0812">Transmembrane</keyword>
<keyword evidence="1" id="KW-0472">Membrane</keyword>
<proteinExistence type="predicted"/>
<evidence type="ECO:0000313" key="2">
    <source>
        <dbReference type="EMBL" id="MPC50801.1"/>
    </source>
</evidence>
<organism evidence="2 3">
    <name type="scientific">Portunus trituberculatus</name>
    <name type="common">Swimming crab</name>
    <name type="synonym">Neptunus trituberculatus</name>
    <dbReference type="NCBI Taxonomy" id="210409"/>
    <lineage>
        <taxon>Eukaryota</taxon>
        <taxon>Metazoa</taxon>
        <taxon>Ecdysozoa</taxon>
        <taxon>Arthropoda</taxon>
        <taxon>Crustacea</taxon>
        <taxon>Multicrustacea</taxon>
        <taxon>Malacostraca</taxon>
        <taxon>Eumalacostraca</taxon>
        <taxon>Eucarida</taxon>
        <taxon>Decapoda</taxon>
        <taxon>Pleocyemata</taxon>
        <taxon>Brachyura</taxon>
        <taxon>Eubrachyura</taxon>
        <taxon>Portunoidea</taxon>
        <taxon>Portunidae</taxon>
        <taxon>Portuninae</taxon>
        <taxon>Portunus</taxon>
    </lineage>
</organism>
<reference evidence="2 3" key="1">
    <citation type="submission" date="2019-05" db="EMBL/GenBank/DDBJ databases">
        <title>Another draft genome of Portunus trituberculatus and its Hox gene families provides insights of decapod evolution.</title>
        <authorList>
            <person name="Jeong J.-H."/>
            <person name="Song I."/>
            <person name="Kim S."/>
            <person name="Choi T."/>
            <person name="Kim D."/>
            <person name="Ryu S."/>
            <person name="Kim W."/>
        </authorList>
    </citation>
    <scope>NUCLEOTIDE SEQUENCE [LARGE SCALE GENOMIC DNA]</scope>
    <source>
        <tissue evidence="2">Muscle</tissue>
    </source>
</reference>
<dbReference type="AlphaFoldDB" id="A0A5B7FTM2"/>
<evidence type="ECO:0000313" key="3">
    <source>
        <dbReference type="Proteomes" id="UP000324222"/>
    </source>
</evidence>
<keyword evidence="1" id="KW-1133">Transmembrane helix</keyword>